<accession>A0A4R9C007</accession>
<evidence type="ECO:0000313" key="1">
    <source>
        <dbReference type="EMBL" id="TFF64843.1"/>
    </source>
</evidence>
<dbReference type="RefSeq" id="WP_134711986.1">
    <property type="nucleotide sequence ID" value="NZ_CP119081.1"/>
</dbReference>
<evidence type="ECO:0000313" key="2">
    <source>
        <dbReference type="Proteomes" id="UP000297454"/>
    </source>
</evidence>
<organism evidence="1 2">
    <name type="scientific">Helcococcus ovis</name>
    <dbReference type="NCBI Taxonomy" id="72026"/>
    <lineage>
        <taxon>Bacteria</taxon>
        <taxon>Bacillati</taxon>
        <taxon>Bacillota</taxon>
        <taxon>Tissierellia</taxon>
        <taxon>Tissierellales</taxon>
        <taxon>Peptoniphilaceae</taxon>
        <taxon>Helcococcus</taxon>
    </lineage>
</organism>
<keyword evidence="2" id="KW-1185">Reference proteome</keyword>
<name>A0A4R9C007_9FIRM</name>
<sequence length="70" mass="8308">MFYTVIKTVVLWQKMNRDWNIFNFQFEDALTKLFGFAYFEVVILETISSRKIKEILAKITTRDGINIKLG</sequence>
<proteinExistence type="predicted"/>
<protein>
    <submittedName>
        <fullName evidence="1">Uncharacterized protein</fullName>
    </submittedName>
</protein>
<reference evidence="1 2" key="1">
    <citation type="submission" date="2019-01" db="EMBL/GenBank/DDBJ databases">
        <title>Draft Genome Sequences of Helcococcus ovis Strains Isolated from the Uterus and Vagina of Dairy Cows with Metritis.</title>
        <authorList>
            <person name="Cunha F."/>
            <person name="Jeon S.J."/>
            <person name="Kutzer P."/>
            <person name="Galvao K.N."/>
        </authorList>
    </citation>
    <scope>NUCLEOTIDE SEQUENCE [LARGE SCALE GENOMIC DNA]</scope>
    <source>
        <strain evidence="1 2">KG-37</strain>
    </source>
</reference>
<comment type="caution">
    <text evidence="1">The sequence shown here is derived from an EMBL/GenBank/DDBJ whole genome shotgun (WGS) entry which is preliminary data.</text>
</comment>
<dbReference type="Proteomes" id="UP000297454">
    <property type="component" value="Unassembled WGS sequence"/>
</dbReference>
<dbReference type="EMBL" id="SCFR01000028">
    <property type="protein sequence ID" value="TFF64843.1"/>
    <property type="molecule type" value="Genomic_DNA"/>
</dbReference>
<dbReference type="AlphaFoldDB" id="A0A4R9C007"/>
<gene>
    <name evidence="1" type="ORF">EQF91_07025</name>
</gene>
<dbReference type="GeneID" id="97031291"/>